<comment type="cofactor">
    <cofactor evidence="1">
        <name>Mg(2+)</name>
        <dbReference type="ChEBI" id="CHEBI:18420"/>
    </cofactor>
</comment>
<sequence length="177" mass="20534">MKQEPRDFSRGRFRKLFSRYLQSEIEEMHANNVCLNFIGDIKALSISLQKQIDSARNKTMNNTGLHLNIAVNYGGRAEITAAVQNIAQEIVDNKITVQDIDEQFIDDNLYTGQQPAVDLLLRTGGDMRISNFLLWQCAYAELFFTNYNWPEFTPENFVDIIREYQKRDRRFGGLNAE</sequence>
<evidence type="ECO:0000313" key="3">
    <source>
        <dbReference type="EMBL" id="MBB5337184.1"/>
    </source>
</evidence>
<dbReference type="AlphaFoldDB" id="A0A840UWG7"/>
<dbReference type="RefSeq" id="WP_183862794.1">
    <property type="nucleotide sequence ID" value="NZ_JACHFH010000036.1"/>
</dbReference>
<dbReference type="Gene3D" id="3.40.1180.10">
    <property type="entry name" value="Decaprenyl diphosphate synthase-like"/>
    <property type="match status" value="1"/>
</dbReference>
<evidence type="ECO:0000313" key="4">
    <source>
        <dbReference type="Proteomes" id="UP000559117"/>
    </source>
</evidence>
<accession>A0A840UWG7</accession>
<gene>
    <name evidence="3" type="ORF">HNR32_002341</name>
</gene>
<evidence type="ECO:0000256" key="1">
    <source>
        <dbReference type="ARBA" id="ARBA00001946"/>
    </source>
</evidence>
<dbReference type="SUPFAM" id="SSF64005">
    <property type="entry name" value="Undecaprenyl diphosphate synthase"/>
    <property type="match status" value="1"/>
</dbReference>
<evidence type="ECO:0000256" key="2">
    <source>
        <dbReference type="ARBA" id="ARBA00022679"/>
    </source>
</evidence>
<dbReference type="Pfam" id="PF01255">
    <property type="entry name" value="Prenyltransf"/>
    <property type="match status" value="1"/>
</dbReference>
<name>A0A840UWG7_9FIRM</name>
<dbReference type="NCBIfam" id="TIGR00055">
    <property type="entry name" value="uppS"/>
    <property type="match status" value="1"/>
</dbReference>
<dbReference type="PANTHER" id="PTHR10291:SF0">
    <property type="entry name" value="DEHYDRODOLICHYL DIPHOSPHATE SYNTHASE 2"/>
    <property type="match status" value="1"/>
</dbReference>
<dbReference type="Proteomes" id="UP000559117">
    <property type="component" value="Unassembled WGS sequence"/>
</dbReference>
<dbReference type="InterPro" id="IPR018520">
    <property type="entry name" value="UPP_synth-like_CS"/>
</dbReference>
<organism evidence="3 4">
    <name type="scientific">Pectinatus brassicae</name>
    <dbReference type="NCBI Taxonomy" id="862415"/>
    <lineage>
        <taxon>Bacteria</taxon>
        <taxon>Bacillati</taxon>
        <taxon>Bacillota</taxon>
        <taxon>Negativicutes</taxon>
        <taxon>Selenomonadales</taxon>
        <taxon>Selenomonadaceae</taxon>
        <taxon>Pectinatus</taxon>
    </lineage>
</organism>
<dbReference type="CDD" id="cd00475">
    <property type="entry name" value="Cis_IPPS"/>
    <property type="match status" value="1"/>
</dbReference>
<comment type="caution">
    <text evidence="3">The sequence shown here is derived from an EMBL/GenBank/DDBJ whole genome shotgun (WGS) entry which is preliminary data.</text>
</comment>
<dbReference type="GO" id="GO:0016094">
    <property type="term" value="P:polyprenol biosynthetic process"/>
    <property type="evidence" value="ECO:0007669"/>
    <property type="project" value="TreeGrafter"/>
</dbReference>
<dbReference type="PROSITE" id="PS01066">
    <property type="entry name" value="UPP_SYNTHASE"/>
    <property type="match status" value="1"/>
</dbReference>
<dbReference type="PANTHER" id="PTHR10291">
    <property type="entry name" value="DEHYDRODOLICHYL DIPHOSPHATE SYNTHASE FAMILY MEMBER"/>
    <property type="match status" value="1"/>
</dbReference>
<keyword evidence="2" id="KW-0808">Transferase</keyword>
<dbReference type="InterPro" id="IPR001441">
    <property type="entry name" value="UPP_synth-like"/>
</dbReference>
<proteinExistence type="predicted"/>
<reference evidence="3 4" key="1">
    <citation type="submission" date="2020-08" db="EMBL/GenBank/DDBJ databases">
        <title>Genomic Encyclopedia of Type Strains, Phase IV (KMG-IV): sequencing the most valuable type-strain genomes for metagenomic binning, comparative biology and taxonomic classification.</title>
        <authorList>
            <person name="Goeker M."/>
        </authorList>
    </citation>
    <scope>NUCLEOTIDE SEQUENCE [LARGE SCALE GENOMIC DNA]</scope>
    <source>
        <strain evidence="3 4">DSM 24661</strain>
    </source>
</reference>
<dbReference type="EMBL" id="JACHFH010000036">
    <property type="protein sequence ID" value="MBB5337184.1"/>
    <property type="molecule type" value="Genomic_DNA"/>
</dbReference>
<protein>
    <submittedName>
        <fullName evidence="3">Undecaprenyl diphosphate synthase</fullName>
    </submittedName>
</protein>
<keyword evidence="4" id="KW-1185">Reference proteome</keyword>
<dbReference type="GO" id="GO:0045547">
    <property type="term" value="F:ditrans,polycis-polyprenyl diphosphate synthase [(2E,6E)-farnesyl diphosphate specific] activity"/>
    <property type="evidence" value="ECO:0007669"/>
    <property type="project" value="TreeGrafter"/>
</dbReference>
<dbReference type="InterPro" id="IPR036424">
    <property type="entry name" value="UPP_synth-like_sf"/>
</dbReference>